<accession>A0AAV0WAZ3</accession>
<protein>
    <submittedName>
        <fullName evidence="1">Uncharacterized protein</fullName>
    </submittedName>
</protein>
<evidence type="ECO:0000313" key="1">
    <source>
        <dbReference type="EMBL" id="CAI6353045.1"/>
    </source>
</evidence>
<keyword evidence="2" id="KW-1185">Reference proteome</keyword>
<name>A0AAV0WAZ3_9HEMI</name>
<dbReference type="AlphaFoldDB" id="A0AAV0WAZ3"/>
<comment type="caution">
    <text evidence="1">The sequence shown here is derived from an EMBL/GenBank/DDBJ whole genome shotgun (WGS) entry which is preliminary data.</text>
</comment>
<dbReference type="PANTHER" id="PTHR10492:SF57">
    <property type="entry name" value="ATP-DEPENDENT DNA HELICASE"/>
    <property type="match status" value="1"/>
</dbReference>
<organism evidence="1 2">
    <name type="scientific">Macrosiphum euphorbiae</name>
    <name type="common">potato aphid</name>
    <dbReference type="NCBI Taxonomy" id="13131"/>
    <lineage>
        <taxon>Eukaryota</taxon>
        <taxon>Metazoa</taxon>
        <taxon>Ecdysozoa</taxon>
        <taxon>Arthropoda</taxon>
        <taxon>Hexapoda</taxon>
        <taxon>Insecta</taxon>
        <taxon>Pterygota</taxon>
        <taxon>Neoptera</taxon>
        <taxon>Paraneoptera</taxon>
        <taxon>Hemiptera</taxon>
        <taxon>Sternorrhyncha</taxon>
        <taxon>Aphidomorpha</taxon>
        <taxon>Aphidoidea</taxon>
        <taxon>Aphididae</taxon>
        <taxon>Macrosiphini</taxon>
        <taxon>Macrosiphum</taxon>
    </lineage>
</organism>
<proteinExistence type="predicted"/>
<dbReference type="PANTHER" id="PTHR10492">
    <property type="match status" value="1"/>
</dbReference>
<gene>
    <name evidence="1" type="ORF">MEUPH1_LOCUS9215</name>
</gene>
<evidence type="ECO:0000313" key="2">
    <source>
        <dbReference type="Proteomes" id="UP001160148"/>
    </source>
</evidence>
<sequence>MMAKIISERLHFIRNHQKQQLADDYVHLRDAVNNDANINANNVGEQRDEIDNIISAEIPNKDRDPILYEIVCKNMIHGPCGELNIRSPCMNNGKCIKKYPRKLVKDTQTGNDGYPTYRRRSPDDGGYTEILKVRGKKEIVVDNRWVVPYCPVLPRCLNAHINVEYCHLVKAIKYICKYINKGSDRAIFSVNRENDEITNYLNGRYICTSEAFRRIYNFEIHDRDPTIKHLAVHLENGQRVFFNANNLH</sequence>
<dbReference type="Proteomes" id="UP001160148">
    <property type="component" value="Unassembled WGS sequence"/>
</dbReference>
<dbReference type="EMBL" id="CARXXK010000002">
    <property type="protein sequence ID" value="CAI6353045.1"/>
    <property type="molecule type" value="Genomic_DNA"/>
</dbReference>
<reference evidence="1 2" key="1">
    <citation type="submission" date="2023-01" db="EMBL/GenBank/DDBJ databases">
        <authorList>
            <person name="Whitehead M."/>
        </authorList>
    </citation>
    <scope>NUCLEOTIDE SEQUENCE [LARGE SCALE GENOMIC DNA]</scope>
</reference>